<reference evidence="2" key="1">
    <citation type="journal article" date="2022" name="bioRxiv">
        <title>Sequencing and chromosome-scale assembly of the giantPleurodeles waltlgenome.</title>
        <authorList>
            <person name="Brown T."/>
            <person name="Elewa A."/>
            <person name="Iarovenko S."/>
            <person name="Subramanian E."/>
            <person name="Araus A.J."/>
            <person name="Petzold A."/>
            <person name="Susuki M."/>
            <person name="Suzuki K.-i.T."/>
            <person name="Hayashi T."/>
            <person name="Toyoda A."/>
            <person name="Oliveira C."/>
            <person name="Osipova E."/>
            <person name="Leigh N.D."/>
            <person name="Simon A."/>
            <person name="Yun M.H."/>
        </authorList>
    </citation>
    <scope>NUCLEOTIDE SEQUENCE</scope>
    <source>
        <strain evidence="2">20211129_DDA</strain>
        <tissue evidence="2">Liver</tissue>
    </source>
</reference>
<name>A0AAV7S7Q5_PLEWA</name>
<accession>A0AAV7S7Q5</accession>
<dbReference type="Proteomes" id="UP001066276">
    <property type="component" value="Chromosome 4_2"/>
</dbReference>
<organism evidence="2 3">
    <name type="scientific">Pleurodeles waltl</name>
    <name type="common">Iberian ribbed newt</name>
    <dbReference type="NCBI Taxonomy" id="8319"/>
    <lineage>
        <taxon>Eukaryota</taxon>
        <taxon>Metazoa</taxon>
        <taxon>Chordata</taxon>
        <taxon>Craniata</taxon>
        <taxon>Vertebrata</taxon>
        <taxon>Euteleostomi</taxon>
        <taxon>Amphibia</taxon>
        <taxon>Batrachia</taxon>
        <taxon>Caudata</taxon>
        <taxon>Salamandroidea</taxon>
        <taxon>Salamandridae</taxon>
        <taxon>Pleurodelinae</taxon>
        <taxon>Pleurodeles</taxon>
    </lineage>
</organism>
<keyword evidence="3" id="KW-1185">Reference proteome</keyword>
<dbReference type="EMBL" id="JANPWB010000008">
    <property type="protein sequence ID" value="KAJ1160986.1"/>
    <property type="molecule type" value="Genomic_DNA"/>
</dbReference>
<evidence type="ECO:0000256" key="1">
    <source>
        <dbReference type="SAM" id="MobiDB-lite"/>
    </source>
</evidence>
<gene>
    <name evidence="2" type="ORF">NDU88_001475</name>
</gene>
<dbReference type="AlphaFoldDB" id="A0AAV7S7Q5"/>
<evidence type="ECO:0000313" key="2">
    <source>
        <dbReference type="EMBL" id="KAJ1160986.1"/>
    </source>
</evidence>
<feature type="region of interest" description="Disordered" evidence="1">
    <location>
        <begin position="1"/>
        <end position="38"/>
    </location>
</feature>
<protein>
    <submittedName>
        <fullName evidence="2">Uncharacterized protein</fullName>
    </submittedName>
</protein>
<sequence>MPSGVGGFPRAAVPATGRGASAGGPEVRASTRSYPSSTLATFRRGPRFRAMAVAVSPRFRLLRVCRTLRSEAPPNCSSVLGKVPAPL</sequence>
<proteinExistence type="predicted"/>
<evidence type="ECO:0000313" key="3">
    <source>
        <dbReference type="Proteomes" id="UP001066276"/>
    </source>
</evidence>
<comment type="caution">
    <text evidence="2">The sequence shown here is derived from an EMBL/GenBank/DDBJ whole genome shotgun (WGS) entry which is preliminary data.</text>
</comment>